<dbReference type="InterPro" id="IPR045055">
    <property type="entry name" value="DNA2/NAM7-like"/>
</dbReference>
<evidence type="ECO:0000313" key="3">
    <source>
        <dbReference type="Proteomes" id="UP000541444"/>
    </source>
</evidence>
<dbReference type="PANTHER" id="PTHR10887">
    <property type="entry name" value="DNA2/NAM7 HELICASE FAMILY"/>
    <property type="match status" value="1"/>
</dbReference>
<reference evidence="2 3" key="1">
    <citation type="journal article" date="2020" name="IScience">
        <title>Genome Sequencing of the Endangered Kingdonia uniflora (Circaeasteraceae, Ranunculales) Reveals Potential Mechanisms of Evolutionary Specialization.</title>
        <authorList>
            <person name="Sun Y."/>
            <person name="Deng T."/>
            <person name="Zhang A."/>
            <person name="Moore M.J."/>
            <person name="Landis J.B."/>
            <person name="Lin N."/>
            <person name="Zhang H."/>
            <person name="Zhang X."/>
            <person name="Huang J."/>
            <person name="Zhang X."/>
            <person name="Sun H."/>
            <person name="Wang H."/>
        </authorList>
    </citation>
    <scope>NUCLEOTIDE SEQUENCE [LARGE SCALE GENOMIC DNA]</scope>
    <source>
        <strain evidence="2">TB1705</strain>
        <tissue evidence="2">Leaf</tissue>
    </source>
</reference>
<dbReference type="PANTHER" id="PTHR10887:SF522">
    <property type="entry name" value="P-LOOP CONTAINING NUCLEOSIDE TRIPHOSPHATE HYDROLASES SUPERFAMILY PROTEIN"/>
    <property type="match status" value="1"/>
</dbReference>
<protein>
    <recommendedName>
        <fullName evidence="1">DNA2/NAM7 helicase-like C-terminal domain-containing protein</fullName>
    </recommendedName>
</protein>
<dbReference type="Proteomes" id="UP000541444">
    <property type="component" value="Unassembled WGS sequence"/>
</dbReference>
<name>A0A7J7NPB6_9MAGN</name>
<dbReference type="Pfam" id="PF13087">
    <property type="entry name" value="AAA_12"/>
    <property type="match status" value="1"/>
</dbReference>
<dbReference type="EMBL" id="JACGCM010000679">
    <property type="protein sequence ID" value="KAF6168768.1"/>
    <property type="molecule type" value="Genomic_DNA"/>
</dbReference>
<dbReference type="InterPro" id="IPR027417">
    <property type="entry name" value="P-loop_NTPase"/>
</dbReference>
<accession>A0A7J7NPB6</accession>
<gene>
    <name evidence="2" type="ORF">GIB67_012166</name>
</gene>
<sequence length="400" mass="44081">MRIKISVGIISPYNAQVSTLITKFGSKYKNCSDFSLRIRSVDGFQGSEEDVIIISTVTFGDGFKKSLERIKVHIQRKVVDLMMKLSNGWHYPQKRKNLNTGDGAASSLVSSVTNVSGLQSLEQNDSIVQTISHILHSYAYKLFTDATGGINGAQFYTIDHFGEDIVHPKIRLIVSYVGGSTKLTSLRAHSSYENFVILLEETSKICLEDSEFQSEPHPEQVKDLLDFQFKSAAYTEDPYDFNKEFNIGDLYRDKIDAVSRKILLFYFPILPYSFTCIHTLCIHITLHPHHILASVPCSLLSMVLLVLRFCGRLPGGGCVEEVVHCGLFSSVALGLLPFSKADGYPGCVGHEVAIVLGLLPFSEADGYPGCVGHEVAVVLGLLPFSEADGYPGLTAVLFEP</sequence>
<evidence type="ECO:0000313" key="2">
    <source>
        <dbReference type="EMBL" id="KAF6168768.1"/>
    </source>
</evidence>
<dbReference type="OrthoDB" id="6513042at2759"/>
<comment type="caution">
    <text evidence="2">The sequence shown here is derived from an EMBL/GenBank/DDBJ whole genome shotgun (WGS) entry which is preliminary data.</text>
</comment>
<dbReference type="AlphaFoldDB" id="A0A7J7NPB6"/>
<dbReference type="InterPro" id="IPR041679">
    <property type="entry name" value="DNA2/NAM7-like_C"/>
</dbReference>
<keyword evidence="3" id="KW-1185">Reference proteome</keyword>
<dbReference type="Gene3D" id="3.40.50.300">
    <property type="entry name" value="P-loop containing nucleotide triphosphate hydrolases"/>
    <property type="match status" value="1"/>
</dbReference>
<feature type="domain" description="DNA2/NAM7 helicase-like C-terminal" evidence="1">
    <location>
        <begin position="6"/>
        <end position="76"/>
    </location>
</feature>
<evidence type="ECO:0000259" key="1">
    <source>
        <dbReference type="Pfam" id="PF13087"/>
    </source>
</evidence>
<organism evidence="2 3">
    <name type="scientific">Kingdonia uniflora</name>
    <dbReference type="NCBI Taxonomy" id="39325"/>
    <lineage>
        <taxon>Eukaryota</taxon>
        <taxon>Viridiplantae</taxon>
        <taxon>Streptophyta</taxon>
        <taxon>Embryophyta</taxon>
        <taxon>Tracheophyta</taxon>
        <taxon>Spermatophyta</taxon>
        <taxon>Magnoliopsida</taxon>
        <taxon>Ranunculales</taxon>
        <taxon>Circaeasteraceae</taxon>
        <taxon>Kingdonia</taxon>
    </lineage>
</organism>
<proteinExistence type="predicted"/>